<protein>
    <submittedName>
        <fullName evidence="2">Uncharacterized protein</fullName>
    </submittedName>
</protein>
<sequence length="170" mass="19252">MEFYQVDNQYSTPSISNTKVDVHLNPTASSSNTLRKRKYDKTAAEGGKPKSLVVLKRQKDVLSSIPPSSMHYNDQNIKNLLQFFSHSNTRESSPFNQGRGRPTDKTINSLSSHASSSTTPTMNEFAIQNMVRQAIQESFSSMLEQVRSIVREEVALQFQALNNNNFEQNY</sequence>
<proteinExistence type="predicted"/>
<reference evidence="2" key="1">
    <citation type="submission" date="2022-11" db="UniProtKB">
        <authorList>
            <consortium name="WormBaseParasite"/>
        </authorList>
    </citation>
    <scope>IDENTIFICATION</scope>
</reference>
<accession>A0AC34FPD9</accession>
<evidence type="ECO:0000313" key="2">
    <source>
        <dbReference type="WBParaSite" id="ES5_v2.g19282.t1"/>
    </source>
</evidence>
<dbReference type="WBParaSite" id="ES5_v2.g19282.t1">
    <property type="protein sequence ID" value="ES5_v2.g19282.t1"/>
    <property type="gene ID" value="ES5_v2.g19282"/>
</dbReference>
<name>A0AC34FPD9_9BILA</name>
<dbReference type="Proteomes" id="UP000887579">
    <property type="component" value="Unplaced"/>
</dbReference>
<organism evidence="1 2">
    <name type="scientific">Panagrolaimus sp. ES5</name>
    <dbReference type="NCBI Taxonomy" id="591445"/>
    <lineage>
        <taxon>Eukaryota</taxon>
        <taxon>Metazoa</taxon>
        <taxon>Ecdysozoa</taxon>
        <taxon>Nematoda</taxon>
        <taxon>Chromadorea</taxon>
        <taxon>Rhabditida</taxon>
        <taxon>Tylenchina</taxon>
        <taxon>Panagrolaimomorpha</taxon>
        <taxon>Panagrolaimoidea</taxon>
        <taxon>Panagrolaimidae</taxon>
        <taxon>Panagrolaimus</taxon>
    </lineage>
</organism>
<evidence type="ECO:0000313" key="1">
    <source>
        <dbReference type="Proteomes" id="UP000887579"/>
    </source>
</evidence>